<proteinExistence type="predicted"/>
<evidence type="ECO:0000259" key="2">
    <source>
        <dbReference type="Pfam" id="PF08242"/>
    </source>
</evidence>
<dbReference type="GO" id="GO:0008168">
    <property type="term" value="F:methyltransferase activity"/>
    <property type="evidence" value="ECO:0007669"/>
    <property type="project" value="UniProtKB-KW"/>
</dbReference>
<dbReference type="Gene3D" id="3.40.50.150">
    <property type="entry name" value="Vaccinia Virus protein VP39"/>
    <property type="match status" value="1"/>
</dbReference>
<dbReference type="Pfam" id="PF08242">
    <property type="entry name" value="Methyltransf_12"/>
    <property type="match status" value="1"/>
</dbReference>
<keyword evidence="1" id="KW-0812">Transmembrane</keyword>
<keyword evidence="3" id="KW-0489">Methyltransferase</keyword>
<dbReference type="AlphaFoldDB" id="X6LBX0"/>
<dbReference type="EMBL" id="ASPP01045120">
    <property type="protein sequence ID" value="ETN99033.1"/>
    <property type="molecule type" value="Genomic_DNA"/>
</dbReference>
<keyword evidence="1" id="KW-0472">Membrane</keyword>
<dbReference type="CDD" id="cd02440">
    <property type="entry name" value="AdoMet_MTases"/>
    <property type="match status" value="1"/>
</dbReference>
<dbReference type="OrthoDB" id="66144at2759"/>
<dbReference type="InterPro" id="IPR050723">
    <property type="entry name" value="CFA/CMAS"/>
</dbReference>
<name>X6LBX0_RETFI</name>
<dbReference type="PANTHER" id="PTHR43667:SF2">
    <property type="entry name" value="FATTY ACID C-METHYL TRANSFERASE"/>
    <property type="match status" value="1"/>
</dbReference>
<organism evidence="3 4">
    <name type="scientific">Reticulomyxa filosa</name>
    <dbReference type="NCBI Taxonomy" id="46433"/>
    <lineage>
        <taxon>Eukaryota</taxon>
        <taxon>Sar</taxon>
        <taxon>Rhizaria</taxon>
        <taxon>Retaria</taxon>
        <taxon>Foraminifera</taxon>
        <taxon>Monothalamids</taxon>
        <taxon>Reticulomyxidae</taxon>
        <taxon>Reticulomyxa</taxon>
    </lineage>
</organism>
<evidence type="ECO:0000313" key="4">
    <source>
        <dbReference type="Proteomes" id="UP000023152"/>
    </source>
</evidence>
<protein>
    <submittedName>
        <fullName evidence="3">Methyltransferase (Methylase)</fullName>
    </submittedName>
</protein>
<dbReference type="Proteomes" id="UP000023152">
    <property type="component" value="Unassembled WGS sequence"/>
</dbReference>
<dbReference type="InterPro" id="IPR029063">
    <property type="entry name" value="SAM-dependent_MTases_sf"/>
</dbReference>
<dbReference type="OMA" id="HRIRPAW"/>
<evidence type="ECO:0000313" key="3">
    <source>
        <dbReference type="EMBL" id="ETN99033.1"/>
    </source>
</evidence>
<sequence length="275" mass="31004">MKHLEGEGSAKSSITGFWSIVFVAILAVVSGWIFTVDHEKFIHVPPQSQVQKYYDLFGFLLDWASVVEQPAVRIMIDKCNIEDGMTVVEFGYGRGTLARDLLTKFPNLNYIGIDVSKGMYETAKNRLKEFGNRAQLHLVNDSIETMKALPGHFVYKGLSVDRFISTFVFDALPTTTIRDIIKQTNYPVRDGGKICLTSLTSRSQIGNEKPKFYANAVIKVWQAVSRACPICLGGCRPIDLKMQLERTWHAYQTTFHDIIVSYGVPVEIFVGTKKH</sequence>
<evidence type="ECO:0000256" key="1">
    <source>
        <dbReference type="SAM" id="Phobius"/>
    </source>
</evidence>
<keyword evidence="1" id="KW-1133">Transmembrane helix</keyword>
<gene>
    <name evidence="3" type="ORF">RFI_38457</name>
</gene>
<keyword evidence="3" id="KW-0808">Transferase</keyword>
<accession>X6LBX0</accession>
<reference evidence="3 4" key="1">
    <citation type="journal article" date="2013" name="Curr. Biol.">
        <title>The Genome of the Foraminiferan Reticulomyxa filosa.</title>
        <authorList>
            <person name="Glockner G."/>
            <person name="Hulsmann N."/>
            <person name="Schleicher M."/>
            <person name="Noegel A.A."/>
            <person name="Eichinger L."/>
            <person name="Gallinger C."/>
            <person name="Pawlowski J."/>
            <person name="Sierra R."/>
            <person name="Euteneuer U."/>
            <person name="Pillet L."/>
            <person name="Moustafa A."/>
            <person name="Platzer M."/>
            <person name="Groth M."/>
            <person name="Szafranski K."/>
            <person name="Schliwa M."/>
        </authorList>
    </citation>
    <scope>NUCLEOTIDE SEQUENCE [LARGE SCALE GENOMIC DNA]</scope>
</reference>
<dbReference type="SUPFAM" id="SSF53335">
    <property type="entry name" value="S-adenosyl-L-methionine-dependent methyltransferases"/>
    <property type="match status" value="1"/>
</dbReference>
<keyword evidence="4" id="KW-1185">Reference proteome</keyword>
<dbReference type="InterPro" id="IPR013217">
    <property type="entry name" value="Methyltransf_12"/>
</dbReference>
<feature type="transmembrane region" description="Helical" evidence="1">
    <location>
        <begin position="12"/>
        <end position="34"/>
    </location>
</feature>
<feature type="domain" description="Methyltransferase type 12" evidence="2">
    <location>
        <begin position="88"/>
        <end position="193"/>
    </location>
</feature>
<dbReference type="PANTHER" id="PTHR43667">
    <property type="entry name" value="CYCLOPROPANE-FATTY-ACYL-PHOSPHOLIPID SYNTHASE"/>
    <property type="match status" value="1"/>
</dbReference>
<dbReference type="GO" id="GO:0032259">
    <property type="term" value="P:methylation"/>
    <property type="evidence" value="ECO:0007669"/>
    <property type="project" value="UniProtKB-KW"/>
</dbReference>
<comment type="caution">
    <text evidence="3">The sequence shown here is derived from an EMBL/GenBank/DDBJ whole genome shotgun (WGS) entry which is preliminary data.</text>
</comment>